<dbReference type="Pfam" id="PF00440">
    <property type="entry name" value="TetR_N"/>
    <property type="match status" value="1"/>
</dbReference>
<dbReference type="Gene3D" id="1.10.357.10">
    <property type="entry name" value="Tetracycline Repressor, domain 2"/>
    <property type="match status" value="1"/>
</dbReference>
<dbReference type="PROSITE" id="PS50977">
    <property type="entry name" value="HTH_TETR_2"/>
    <property type="match status" value="1"/>
</dbReference>
<sequence>MDAVARQATVTKQMVYRYFPSKANLSATLIQREKQKNAA</sequence>
<dbReference type="AlphaFoldDB" id="Q1K2G4"/>
<keyword evidence="5" id="KW-1185">Reference proteome</keyword>
<dbReference type="InterPro" id="IPR001647">
    <property type="entry name" value="HTH_TetR"/>
</dbReference>
<keyword evidence="1 2" id="KW-0238">DNA-binding</keyword>
<reference evidence="4" key="1">
    <citation type="submission" date="2006-05" db="EMBL/GenBank/DDBJ databases">
        <title>Annotation of the draft genome assembly of Desulfuromonas acetoxidans DSM 684.</title>
        <authorList>
            <consortium name="US DOE Joint Genome Institute (JGI-ORNL)"/>
            <person name="Larimer F."/>
            <person name="Land M."/>
            <person name="Hauser L."/>
        </authorList>
    </citation>
    <scope>NUCLEOTIDE SEQUENCE [LARGE SCALE GENOMIC DNA]</scope>
    <source>
        <strain evidence="4">DSM 684</strain>
    </source>
</reference>
<feature type="domain" description="HTH tetR-type" evidence="3">
    <location>
        <begin position="1"/>
        <end position="37"/>
    </location>
</feature>
<accession>Q1K2G4</accession>
<reference evidence="4" key="2">
    <citation type="submission" date="2006-05" db="EMBL/GenBank/DDBJ databases">
        <title>Sequencing of the draft genome and assembly of Desulfuromonas acetoxidans DSM 684.</title>
        <authorList>
            <consortium name="US DOE Joint Genome Institute (JGI-PGF)"/>
            <person name="Copeland A."/>
            <person name="Lucas S."/>
            <person name="Lapidus A."/>
            <person name="Barry K."/>
            <person name="Detter J.C."/>
            <person name="Glavina del Rio T."/>
            <person name="Hammon N."/>
            <person name="Israni S."/>
            <person name="Dalin E."/>
            <person name="Tice H."/>
            <person name="Bruce D."/>
            <person name="Pitluck S."/>
            <person name="Richardson P."/>
        </authorList>
    </citation>
    <scope>NUCLEOTIDE SEQUENCE [LARGE SCALE GENOMIC DNA]</scope>
    <source>
        <strain evidence="4">DSM 684</strain>
    </source>
</reference>
<dbReference type="SUPFAM" id="SSF46689">
    <property type="entry name" value="Homeodomain-like"/>
    <property type="match status" value="1"/>
</dbReference>
<evidence type="ECO:0000256" key="1">
    <source>
        <dbReference type="ARBA" id="ARBA00023125"/>
    </source>
</evidence>
<evidence type="ECO:0000313" key="4">
    <source>
        <dbReference type="EMBL" id="EAT16475.1"/>
    </source>
</evidence>
<name>Q1K2G4_DESA6</name>
<proteinExistence type="predicted"/>
<protein>
    <recommendedName>
        <fullName evidence="3">HTH tetR-type domain-containing protein</fullName>
    </recommendedName>
</protein>
<dbReference type="EMBL" id="AAEW02000004">
    <property type="protein sequence ID" value="EAT16475.1"/>
    <property type="molecule type" value="Genomic_DNA"/>
</dbReference>
<evidence type="ECO:0000256" key="2">
    <source>
        <dbReference type="PROSITE-ProRule" id="PRU00335"/>
    </source>
</evidence>
<evidence type="ECO:0000259" key="3">
    <source>
        <dbReference type="PROSITE" id="PS50977"/>
    </source>
</evidence>
<evidence type="ECO:0000313" key="5">
    <source>
        <dbReference type="Proteomes" id="UP000005695"/>
    </source>
</evidence>
<dbReference type="Proteomes" id="UP000005695">
    <property type="component" value="Unassembled WGS sequence"/>
</dbReference>
<dbReference type="InterPro" id="IPR009057">
    <property type="entry name" value="Homeodomain-like_sf"/>
</dbReference>
<comment type="caution">
    <text evidence="2">Lacks conserved residue(s) required for the propagation of feature annotation.</text>
</comment>
<dbReference type="GO" id="GO:0003677">
    <property type="term" value="F:DNA binding"/>
    <property type="evidence" value="ECO:0007669"/>
    <property type="project" value="UniProtKB-UniRule"/>
</dbReference>
<comment type="caution">
    <text evidence="4">The sequence shown here is derived from an EMBL/GenBank/DDBJ whole genome shotgun (WGS) entry which is preliminary data.</text>
</comment>
<gene>
    <name evidence="4" type="ORF">Dace_2570</name>
</gene>
<organism evidence="4 5">
    <name type="scientific">Desulfuromonas acetoxidans (strain DSM 684 / 11070)</name>
    <dbReference type="NCBI Taxonomy" id="281689"/>
    <lineage>
        <taxon>Bacteria</taxon>
        <taxon>Pseudomonadati</taxon>
        <taxon>Thermodesulfobacteriota</taxon>
        <taxon>Desulfuromonadia</taxon>
        <taxon>Desulfuromonadales</taxon>
        <taxon>Desulfuromonadaceae</taxon>
        <taxon>Desulfuromonas</taxon>
    </lineage>
</organism>